<evidence type="ECO:0000256" key="2">
    <source>
        <dbReference type="SAM" id="Phobius"/>
    </source>
</evidence>
<dbReference type="InterPro" id="IPR010982">
    <property type="entry name" value="Lambda_DNA-bd_dom_sf"/>
</dbReference>
<dbReference type="Proteomes" id="UP000235945">
    <property type="component" value="Unassembled WGS sequence"/>
</dbReference>
<keyword evidence="5" id="KW-1185">Reference proteome</keyword>
<dbReference type="PROSITE" id="PS50943">
    <property type="entry name" value="HTH_CROC1"/>
    <property type="match status" value="1"/>
</dbReference>
<feature type="domain" description="HTH cro/C1-type" evidence="3">
    <location>
        <begin position="16"/>
        <end position="71"/>
    </location>
</feature>
<organism evidence="4 5">
    <name type="scientific">Streptomyces eurocidicus</name>
    <name type="common">Streptoverticillium eurocidicus</name>
    <dbReference type="NCBI Taxonomy" id="66423"/>
    <lineage>
        <taxon>Bacteria</taxon>
        <taxon>Bacillati</taxon>
        <taxon>Actinomycetota</taxon>
        <taxon>Actinomycetes</taxon>
        <taxon>Kitasatosporales</taxon>
        <taxon>Streptomycetaceae</taxon>
        <taxon>Streptomyces</taxon>
    </lineage>
</organism>
<feature type="compositionally biased region" description="Gly residues" evidence="1">
    <location>
        <begin position="298"/>
        <end position="308"/>
    </location>
</feature>
<dbReference type="InterPro" id="IPR001387">
    <property type="entry name" value="Cro/C1-type_HTH"/>
</dbReference>
<feature type="region of interest" description="Disordered" evidence="1">
    <location>
        <begin position="490"/>
        <end position="525"/>
    </location>
</feature>
<dbReference type="Pfam" id="PF13560">
    <property type="entry name" value="HTH_31"/>
    <property type="match status" value="1"/>
</dbReference>
<accession>A0A2N8NZ08</accession>
<feature type="compositionally biased region" description="Basic and acidic residues" evidence="1">
    <location>
        <begin position="145"/>
        <end position="157"/>
    </location>
</feature>
<dbReference type="AlphaFoldDB" id="A0A2N8NZ08"/>
<name>A0A2N8NZ08_STREU</name>
<keyword evidence="2" id="KW-0812">Transmembrane</keyword>
<dbReference type="SMART" id="SM00530">
    <property type="entry name" value="HTH_XRE"/>
    <property type="match status" value="1"/>
</dbReference>
<feature type="transmembrane region" description="Helical" evidence="2">
    <location>
        <begin position="194"/>
        <end position="216"/>
    </location>
</feature>
<proteinExistence type="predicted"/>
<evidence type="ECO:0000256" key="1">
    <source>
        <dbReference type="SAM" id="MobiDB-lite"/>
    </source>
</evidence>
<sequence>MGRRGDVEASGLADLLRALKERSGLSYGVLAKRLHVSTSTLHRYCNGSTVPTEFAPVERLARLCKATPEELIQVHRQWIVADATRGRKGAAEGAVEGARPVDGAPVVDGPVVDGAAAGHDSADVASPDSAPTGAARQESIAPTEAKPEAKAEGKTEGPPEENADSPRPAPVSPPAGTAASPDGRPQRERRPRKFVLAAVAAACVMGMGSAALAVGLTGGGGDNDGRKRSAEASSSGKAVGPGKPGQPGYPGQPGPAPSGTPSTSPENGKKKESGKPSAPTGPDGAASPSPSGERGEENGSGSGNGNGNGNSNSNGKRDDKADADGTDAPLTAHTRPYAYETLCSQRFLVNRDPGEMPKPPIEQDAPAWVSELGAVSADDQFIKITLQGAGKDTVVLEDLHVRVDGTDAPLAWNAYSTGVGCGGDVATRSFGVDLDAGSPALTPVAGQRAFPYKVSRTDPEVFYVKAAARQHDVRWHLELQWSSGGRRGILRIDDQGRPFRTSGSADRPSYQQPPGDTRWSPTPRI</sequence>
<evidence type="ECO:0000313" key="5">
    <source>
        <dbReference type="Proteomes" id="UP000235945"/>
    </source>
</evidence>
<keyword evidence="2" id="KW-1133">Transmembrane helix</keyword>
<feature type="compositionally biased region" description="Low complexity" evidence="1">
    <location>
        <begin position="100"/>
        <end position="118"/>
    </location>
</feature>
<evidence type="ECO:0000313" key="4">
    <source>
        <dbReference type="EMBL" id="PNE34007.1"/>
    </source>
</evidence>
<dbReference type="CDD" id="cd00093">
    <property type="entry name" value="HTH_XRE"/>
    <property type="match status" value="1"/>
</dbReference>
<feature type="region of interest" description="Disordered" evidence="1">
    <location>
        <begin position="220"/>
        <end position="332"/>
    </location>
</feature>
<reference evidence="5" key="1">
    <citation type="submission" date="2015-07" db="EMBL/GenBank/DDBJ databases">
        <authorList>
            <person name="Graham D.E."/>
            <person name="Giannone R.J."/>
            <person name="Gulvik C.A."/>
            <person name="Hettich R.L."/>
            <person name="Klingeman D.M."/>
            <person name="Mahan K.M."/>
            <person name="Parry R.J."/>
            <person name="Spain J.C."/>
        </authorList>
    </citation>
    <scope>NUCLEOTIDE SEQUENCE [LARGE SCALE GENOMIC DNA]</scope>
    <source>
        <strain evidence="5">ATCC 27428</strain>
    </source>
</reference>
<keyword evidence="2" id="KW-0472">Membrane</keyword>
<gene>
    <name evidence="4" type="ORF">AF335_13570</name>
</gene>
<feature type="compositionally biased region" description="Polar residues" evidence="1">
    <location>
        <begin position="501"/>
        <end position="514"/>
    </location>
</feature>
<dbReference type="Gene3D" id="1.10.260.40">
    <property type="entry name" value="lambda repressor-like DNA-binding domains"/>
    <property type="match status" value="1"/>
</dbReference>
<dbReference type="EMBL" id="LGUI01000003">
    <property type="protein sequence ID" value="PNE34007.1"/>
    <property type="molecule type" value="Genomic_DNA"/>
</dbReference>
<protein>
    <recommendedName>
        <fullName evidence="3">HTH cro/C1-type domain-containing protein</fullName>
    </recommendedName>
</protein>
<comment type="caution">
    <text evidence="4">The sequence shown here is derived from an EMBL/GenBank/DDBJ whole genome shotgun (WGS) entry which is preliminary data.</text>
</comment>
<feature type="region of interest" description="Disordered" evidence="1">
    <location>
        <begin position="91"/>
        <end position="192"/>
    </location>
</feature>
<dbReference type="GO" id="GO:0003677">
    <property type="term" value="F:DNA binding"/>
    <property type="evidence" value="ECO:0007669"/>
    <property type="project" value="InterPro"/>
</dbReference>
<evidence type="ECO:0000259" key="3">
    <source>
        <dbReference type="PROSITE" id="PS50943"/>
    </source>
</evidence>
<dbReference type="SUPFAM" id="SSF47413">
    <property type="entry name" value="lambda repressor-like DNA-binding domains"/>
    <property type="match status" value="1"/>
</dbReference>